<evidence type="ECO:0000313" key="2">
    <source>
        <dbReference type="EMBL" id="MFC6093683.1"/>
    </source>
</evidence>
<gene>
    <name evidence="2" type="ORF">ACFP3R_30805</name>
</gene>
<evidence type="ECO:0000313" key="3">
    <source>
        <dbReference type="Proteomes" id="UP001596220"/>
    </source>
</evidence>
<organism evidence="2 3">
    <name type="scientific">Saccharothrix lopnurensis</name>
    <dbReference type="NCBI Taxonomy" id="1670621"/>
    <lineage>
        <taxon>Bacteria</taxon>
        <taxon>Bacillati</taxon>
        <taxon>Actinomycetota</taxon>
        <taxon>Actinomycetes</taxon>
        <taxon>Pseudonocardiales</taxon>
        <taxon>Pseudonocardiaceae</taxon>
        <taxon>Saccharothrix</taxon>
    </lineage>
</organism>
<protein>
    <submittedName>
        <fullName evidence="2">Uncharacterized protein</fullName>
    </submittedName>
</protein>
<sequence>MDDEFQPVRNRSDSAGSGFPDEATTAAWHERGEWLAGALRARTGFHTAREDRVFGG</sequence>
<dbReference type="EMBL" id="JBHSQO010000048">
    <property type="protein sequence ID" value="MFC6093683.1"/>
    <property type="molecule type" value="Genomic_DNA"/>
</dbReference>
<comment type="caution">
    <text evidence="2">The sequence shown here is derived from an EMBL/GenBank/DDBJ whole genome shotgun (WGS) entry which is preliminary data.</text>
</comment>
<proteinExistence type="predicted"/>
<evidence type="ECO:0000256" key="1">
    <source>
        <dbReference type="SAM" id="MobiDB-lite"/>
    </source>
</evidence>
<name>A0ABW1PDZ1_9PSEU</name>
<feature type="region of interest" description="Disordered" evidence="1">
    <location>
        <begin position="1"/>
        <end position="26"/>
    </location>
</feature>
<reference evidence="3" key="1">
    <citation type="journal article" date="2019" name="Int. J. Syst. Evol. Microbiol.">
        <title>The Global Catalogue of Microorganisms (GCM) 10K type strain sequencing project: providing services to taxonomists for standard genome sequencing and annotation.</title>
        <authorList>
            <consortium name="The Broad Institute Genomics Platform"/>
            <consortium name="The Broad Institute Genome Sequencing Center for Infectious Disease"/>
            <person name="Wu L."/>
            <person name="Ma J."/>
        </authorList>
    </citation>
    <scope>NUCLEOTIDE SEQUENCE [LARGE SCALE GENOMIC DNA]</scope>
    <source>
        <strain evidence="3">CGMCC 4.7246</strain>
    </source>
</reference>
<accession>A0ABW1PDZ1</accession>
<dbReference type="RefSeq" id="WP_380641122.1">
    <property type="nucleotide sequence ID" value="NZ_JBHSQO010000048.1"/>
</dbReference>
<dbReference type="Proteomes" id="UP001596220">
    <property type="component" value="Unassembled WGS sequence"/>
</dbReference>
<keyword evidence="3" id="KW-1185">Reference proteome</keyword>